<sequence>MFGYRSDTLLNGSKVSLVPRTSRRPCGSSLYKNNNLIDHRVARLRPPRPPLGGSGSVPLTRVEQITYYKSILDSSTSNRIKMQRANLTRDESPGYVQSLPNNFERASVGSEPLYVGLRPLRVGDGERFGRVQRDGGLRGDRDGAGVGRGLAVHVAQQQRHARRQRHQLQRRLPAARAAPAASAAVLVLSDLLRGPHFVRLRVGVGVRFASATAGARRR</sequence>
<proteinExistence type="predicted"/>
<evidence type="ECO:0000313" key="1">
    <source>
        <dbReference type="EMBL" id="CAB3236816.1"/>
    </source>
</evidence>
<dbReference type="AlphaFoldDB" id="A0A8S0ZUJ5"/>
<name>A0A8S0ZUJ5_ARCPL</name>
<protein>
    <submittedName>
        <fullName evidence="1">Uncharacterized protein</fullName>
    </submittedName>
</protein>
<gene>
    <name evidence="1" type="ORF">APLA_LOCUS6692</name>
</gene>
<dbReference type="Proteomes" id="UP000494106">
    <property type="component" value="Unassembled WGS sequence"/>
</dbReference>
<comment type="caution">
    <text evidence="1">The sequence shown here is derived from an EMBL/GenBank/DDBJ whole genome shotgun (WGS) entry which is preliminary data.</text>
</comment>
<reference evidence="1 2" key="1">
    <citation type="submission" date="2020-04" db="EMBL/GenBank/DDBJ databases">
        <authorList>
            <person name="Wallbank WR R."/>
            <person name="Pardo Diaz C."/>
            <person name="Kozak K."/>
            <person name="Martin S."/>
            <person name="Jiggins C."/>
            <person name="Moest M."/>
            <person name="Warren A I."/>
            <person name="Byers J.R.P. K."/>
            <person name="Montejo-Kovacevich G."/>
            <person name="Yen C E."/>
        </authorList>
    </citation>
    <scope>NUCLEOTIDE SEQUENCE [LARGE SCALE GENOMIC DNA]</scope>
</reference>
<accession>A0A8S0ZUJ5</accession>
<evidence type="ECO:0000313" key="2">
    <source>
        <dbReference type="Proteomes" id="UP000494106"/>
    </source>
</evidence>
<organism evidence="1 2">
    <name type="scientific">Arctia plantaginis</name>
    <name type="common">Wood tiger moth</name>
    <name type="synonym">Phalaena plantaginis</name>
    <dbReference type="NCBI Taxonomy" id="874455"/>
    <lineage>
        <taxon>Eukaryota</taxon>
        <taxon>Metazoa</taxon>
        <taxon>Ecdysozoa</taxon>
        <taxon>Arthropoda</taxon>
        <taxon>Hexapoda</taxon>
        <taxon>Insecta</taxon>
        <taxon>Pterygota</taxon>
        <taxon>Neoptera</taxon>
        <taxon>Endopterygota</taxon>
        <taxon>Lepidoptera</taxon>
        <taxon>Glossata</taxon>
        <taxon>Ditrysia</taxon>
        <taxon>Noctuoidea</taxon>
        <taxon>Erebidae</taxon>
        <taxon>Arctiinae</taxon>
        <taxon>Arctia</taxon>
    </lineage>
</organism>
<dbReference type="EMBL" id="CADEBC010000488">
    <property type="protein sequence ID" value="CAB3236816.1"/>
    <property type="molecule type" value="Genomic_DNA"/>
</dbReference>
<keyword evidence="2" id="KW-1185">Reference proteome</keyword>